<reference evidence="7" key="1">
    <citation type="submission" date="2022-02" db="EMBL/GenBank/DDBJ databases">
        <authorList>
            <person name="Henning P.M."/>
            <person name="McCubbin A.G."/>
            <person name="Shore J.S."/>
        </authorList>
    </citation>
    <scope>NUCLEOTIDE SEQUENCE</scope>
    <source>
        <strain evidence="7">F60SS</strain>
        <tissue evidence="7">Leaves</tissue>
    </source>
</reference>
<dbReference type="EMBL" id="JAKUCV010004776">
    <property type="protein sequence ID" value="KAJ4834130.1"/>
    <property type="molecule type" value="Genomic_DNA"/>
</dbReference>
<comment type="caution">
    <text evidence="7">The sequence shown here is derived from an EMBL/GenBank/DDBJ whole genome shotgun (WGS) entry which is preliminary data.</text>
</comment>
<dbReference type="PROSITE" id="PS50102">
    <property type="entry name" value="RRM"/>
    <property type="match status" value="2"/>
</dbReference>
<feature type="compositionally biased region" description="Basic and acidic residues" evidence="5">
    <location>
        <begin position="191"/>
        <end position="205"/>
    </location>
</feature>
<accession>A0A9Q0FM90</accession>
<feature type="compositionally biased region" description="Basic and acidic residues" evidence="5">
    <location>
        <begin position="221"/>
        <end position="342"/>
    </location>
</feature>
<dbReference type="PANTHER" id="PTHR23139">
    <property type="entry name" value="RNA-BINDING PROTEIN"/>
    <property type="match status" value="1"/>
</dbReference>
<evidence type="ECO:0000256" key="2">
    <source>
        <dbReference type="ARBA" id="ARBA00022884"/>
    </source>
</evidence>
<keyword evidence="3" id="KW-0508">mRNA splicing</keyword>
<dbReference type="InterPro" id="IPR012677">
    <property type="entry name" value="Nucleotide-bd_a/b_plait_sf"/>
</dbReference>
<dbReference type="Proteomes" id="UP001141552">
    <property type="component" value="Unassembled WGS sequence"/>
</dbReference>
<dbReference type="SUPFAM" id="SSF54928">
    <property type="entry name" value="RNA-binding domain, RBD"/>
    <property type="match status" value="2"/>
</dbReference>
<feature type="domain" description="RRM" evidence="6">
    <location>
        <begin position="678"/>
        <end position="754"/>
    </location>
</feature>
<keyword evidence="2 4" id="KW-0694">RNA-binding</keyword>
<evidence type="ECO:0000256" key="5">
    <source>
        <dbReference type="SAM" id="MobiDB-lite"/>
    </source>
</evidence>
<name>A0A9Q0FM90_9ROSI</name>
<dbReference type="GO" id="GO:0003723">
    <property type="term" value="F:RNA binding"/>
    <property type="evidence" value="ECO:0007669"/>
    <property type="project" value="UniProtKB-UniRule"/>
</dbReference>
<feature type="region of interest" description="Disordered" evidence="5">
    <location>
        <begin position="843"/>
        <end position="863"/>
    </location>
</feature>
<dbReference type="AlphaFoldDB" id="A0A9Q0FM90"/>
<feature type="compositionally biased region" description="Gly residues" evidence="5">
    <location>
        <begin position="54"/>
        <end position="66"/>
    </location>
</feature>
<evidence type="ECO:0000256" key="3">
    <source>
        <dbReference type="ARBA" id="ARBA00023187"/>
    </source>
</evidence>
<dbReference type="FunFam" id="3.30.70.330:FF:000879">
    <property type="entry name" value="Splicing factor U2af large subunit A"/>
    <property type="match status" value="1"/>
</dbReference>
<feature type="region of interest" description="Disordered" evidence="5">
    <location>
        <begin position="1"/>
        <end position="468"/>
    </location>
</feature>
<feature type="compositionally biased region" description="Basic residues" evidence="5">
    <location>
        <begin position="366"/>
        <end position="376"/>
    </location>
</feature>
<dbReference type="Pfam" id="PF00076">
    <property type="entry name" value="RRM_1"/>
    <property type="match status" value="1"/>
</dbReference>
<dbReference type="InterPro" id="IPR000504">
    <property type="entry name" value="RRM_dom"/>
</dbReference>
<sequence length="1109" mass="122644">MGRSGRDADRHGKSSSEVSGDQCYDGTAARTRPYSYDEIMSNRKNKKVAENEEGGGQLGGALGGDGVADKVSDLSGPERGNGDGKNSPPGVRSSSVGEQVKEGSRKEEEKGSVKDDELTKHEEKKAQHSGRHDKDHSPGVRHRLSEERVRSVKNGEHSSRKDGYLGKYEDREGHDSERRGKNHSSSAQQRLPKERVKGSSRKKESSAAMEDACLSKHKNRDVRDSETKMKDRLSKDLRADARGRTDEKIHDRRRRDERLSKNSENEDAKKRPRDLVEKDRHVEPRRLKSEITIGEKYHNKVDEKDRDRNGPKAHDLGKGRNLETLERRERKESTKSHHEESRMKRRRSRSRERGGRGRRSISLSPRAHKRVSHHGKTHDEPPSHSLKGRSGREHSDADRSKMIDNGSSSHYRRHTGSSSGLGGYSPRKRRSEAAVKTPSPTKQSPEKKRPKWDLAPKGTDNNFPDIAPPNVQVSNQSALPNIQQMVSVIPTASTAAKHLSGISAIVSQTFNNNSIDSVQLTQATRPMRRLYVENIPASASEKAVMEWLNNFLISSGVNRIPGSLPCISCIIHKEKSQALVEFLTPEDASAAISFDGTSFSGSIIRIRRPKDYVEVAFHFMISNILDFWGQRLMIFKLKRCFQTVAIFMQTAEPERSLVAEQSVIAVDTVSDNVKDSPHKIFIGGISKILTSKMLMEIASAFGPLKAYQFENGKDLTEPCAFLEYADQSITHKACAGLNGMKLGGQVITAVQAIQYTSSLEQSGGNSLVHGIPEHAKPLLEKPTEVLKLKNVFDPAALSLLTRTEIEETLEDARLECVRYGTVKSVKLVEYGANPISEACEVSRDMGSNGGEQDLKPDQTSAKTETVTEAVDRNIMEGKGTCQPSGYSNDVAVDNLERSSLSNCQELPKQQCTSEDELGCNVDKVIVEAAACRNVSESDSQEHAQQQCTSKDELGCKDGEAIVEDPASTGESESEELPQQQHNLMDELDDSSEKLIDIKNGGISVDCNFTAEKELNSAKANGQCEEGPTNDAKNIASDAIEKVESEKQGCNLEAIFEPGCVFVEFGRVESSCTAAHSLHGRLFDDRAVMVEYVPLDLYRARFPNRVGATQ</sequence>
<protein>
    <recommendedName>
        <fullName evidence="6">RRM domain-containing protein</fullName>
    </recommendedName>
</protein>
<dbReference type="Gene3D" id="3.30.70.330">
    <property type="match status" value="4"/>
</dbReference>
<dbReference type="SMART" id="SM00360">
    <property type="entry name" value="RRM"/>
    <property type="match status" value="2"/>
</dbReference>
<evidence type="ECO:0000256" key="1">
    <source>
        <dbReference type="ARBA" id="ARBA00022664"/>
    </source>
</evidence>
<feature type="compositionally biased region" description="Basic and acidic residues" evidence="5">
    <location>
        <begin position="1"/>
        <end position="14"/>
    </location>
</feature>
<dbReference type="InterPro" id="IPR035979">
    <property type="entry name" value="RBD_domain_sf"/>
</dbReference>
<evidence type="ECO:0000256" key="4">
    <source>
        <dbReference type="PROSITE-ProRule" id="PRU00176"/>
    </source>
</evidence>
<reference evidence="7" key="2">
    <citation type="journal article" date="2023" name="Plants (Basel)">
        <title>Annotation of the Turnera subulata (Passifloraceae) Draft Genome Reveals the S-Locus Evolved after the Divergence of Turneroideae from Passifloroideae in a Stepwise Manner.</title>
        <authorList>
            <person name="Henning P.M."/>
            <person name="Roalson E.H."/>
            <person name="Mir W."/>
            <person name="McCubbin A.G."/>
            <person name="Shore J.S."/>
        </authorList>
    </citation>
    <scope>NUCLEOTIDE SEQUENCE</scope>
    <source>
        <strain evidence="7">F60SS</strain>
    </source>
</reference>
<feature type="compositionally biased region" description="Basic and acidic residues" evidence="5">
    <location>
        <begin position="99"/>
        <end position="179"/>
    </location>
</feature>
<evidence type="ECO:0000313" key="8">
    <source>
        <dbReference type="Proteomes" id="UP001141552"/>
    </source>
</evidence>
<keyword evidence="8" id="KW-1185">Reference proteome</keyword>
<gene>
    <name evidence="7" type="ORF">Tsubulata_012619</name>
</gene>
<feature type="compositionally biased region" description="Basic and acidic residues" evidence="5">
    <location>
        <begin position="390"/>
        <end position="402"/>
    </location>
</feature>
<feature type="compositionally biased region" description="Basic and acidic residues" evidence="5">
    <location>
        <begin position="444"/>
        <end position="454"/>
    </location>
</feature>
<evidence type="ECO:0000259" key="6">
    <source>
        <dbReference type="PROSITE" id="PS50102"/>
    </source>
</evidence>
<dbReference type="OrthoDB" id="10266058at2759"/>
<keyword evidence="1" id="KW-0507">mRNA processing</keyword>
<evidence type="ECO:0000313" key="7">
    <source>
        <dbReference type="EMBL" id="KAJ4834130.1"/>
    </source>
</evidence>
<dbReference type="GO" id="GO:0008380">
    <property type="term" value="P:RNA splicing"/>
    <property type="evidence" value="ECO:0007669"/>
    <property type="project" value="UniProtKB-KW"/>
</dbReference>
<dbReference type="GO" id="GO:0006397">
    <property type="term" value="P:mRNA processing"/>
    <property type="evidence" value="ECO:0007669"/>
    <property type="project" value="UniProtKB-KW"/>
</dbReference>
<proteinExistence type="predicted"/>
<organism evidence="7 8">
    <name type="scientific">Turnera subulata</name>
    <dbReference type="NCBI Taxonomy" id="218843"/>
    <lineage>
        <taxon>Eukaryota</taxon>
        <taxon>Viridiplantae</taxon>
        <taxon>Streptophyta</taxon>
        <taxon>Embryophyta</taxon>
        <taxon>Tracheophyta</taxon>
        <taxon>Spermatophyta</taxon>
        <taxon>Magnoliopsida</taxon>
        <taxon>eudicotyledons</taxon>
        <taxon>Gunneridae</taxon>
        <taxon>Pentapetalae</taxon>
        <taxon>rosids</taxon>
        <taxon>fabids</taxon>
        <taxon>Malpighiales</taxon>
        <taxon>Passifloraceae</taxon>
        <taxon>Turnera</taxon>
    </lineage>
</organism>
<feature type="domain" description="RRM" evidence="6">
    <location>
        <begin position="528"/>
        <end position="611"/>
    </location>
</feature>